<dbReference type="Proteomes" id="UP001165083">
    <property type="component" value="Unassembled WGS sequence"/>
</dbReference>
<sequence length="208" mass="24251">MNDWEISNIIQSYLSLTIAGGTDRASYNKWKEEYEPKEIKEKKEKTKKDDDLTVPYYPKFRIYYEKGELPPIFHCKNTETYLGVISMKKEVINGKTLQVYQKQHCLHHTRCGNGYYLTKNRDAFGDIDYTVIPPIKQLDMMFDINNAIELSDDGLIETDNTEFDTDSIITVQLSDVIHHYRDDITFGKVDFMPYDAKTGALQQSIKHI</sequence>
<reference evidence="1" key="1">
    <citation type="submission" date="2023-04" db="EMBL/GenBank/DDBJ databases">
        <title>Phytophthora lilii NBRC 32176.</title>
        <authorList>
            <person name="Ichikawa N."/>
            <person name="Sato H."/>
            <person name="Tonouchi N."/>
        </authorList>
    </citation>
    <scope>NUCLEOTIDE SEQUENCE</scope>
    <source>
        <strain evidence="1">NBRC 32176</strain>
    </source>
</reference>
<evidence type="ECO:0000313" key="1">
    <source>
        <dbReference type="EMBL" id="GMF66333.1"/>
    </source>
</evidence>
<name>A0A9W6YJT2_9STRA</name>
<evidence type="ECO:0000313" key="2">
    <source>
        <dbReference type="Proteomes" id="UP001165083"/>
    </source>
</evidence>
<organism evidence="1 2">
    <name type="scientific">Phytophthora lilii</name>
    <dbReference type="NCBI Taxonomy" id="2077276"/>
    <lineage>
        <taxon>Eukaryota</taxon>
        <taxon>Sar</taxon>
        <taxon>Stramenopiles</taxon>
        <taxon>Oomycota</taxon>
        <taxon>Peronosporomycetes</taxon>
        <taxon>Peronosporales</taxon>
        <taxon>Peronosporaceae</taxon>
        <taxon>Phytophthora</taxon>
    </lineage>
</organism>
<protein>
    <submittedName>
        <fullName evidence="1">Unnamed protein product</fullName>
    </submittedName>
</protein>
<keyword evidence="2" id="KW-1185">Reference proteome</keyword>
<dbReference type="AlphaFoldDB" id="A0A9W6YJT2"/>
<proteinExistence type="predicted"/>
<accession>A0A9W6YJT2</accession>
<comment type="caution">
    <text evidence="1">The sequence shown here is derived from an EMBL/GenBank/DDBJ whole genome shotgun (WGS) entry which is preliminary data.</text>
</comment>
<gene>
    <name evidence="1" type="ORF">Plil01_001880400</name>
</gene>
<dbReference type="EMBL" id="BSXW01012603">
    <property type="protein sequence ID" value="GMF66333.1"/>
    <property type="molecule type" value="Genomic_DNA"/>
</dbReference>